<comment type="caution">
    <text evidence="2">The sequence shown here is derived from an EMBL/GenBank/DDBJ whole genome shotgun (WGS) entry which is preliminary data.</text>
</comment>
<organism evidence="2 3">
    <name type="scientific">Saguinus oedipus</name>
    <name type="common">Cotton-top tamarin</name>
    <name type="synonym">Oedipomidas oedipus</name>
    <dbReference type="NCBI Taxonomy" id="9490"/>
    <lineage>
        <taxon>Eukaryota</taxon>
        <taxon>Metazoa</taxon>
        <taxon>Chordata</taxon>
        <taxon>Craniata</taxon>
        <taxon>Vertebrata</taxon>
        <taxon>Euteleostomi</taxon>
        <taxon>Mammalia</taxon>
        <taxon>Eutheria</taxon>
        <taxon>Euarchontoglires</taxon>
        <taxon>Primates</taxon>
        <taxon>Haplorrhini</taxon>
        <taxon>Platyrrhini</taxon>
        <taxon>Cebidae</taxon>
        <taxon>Callitrichinae</taxon>
        <taxon>Saguinus</taxon>
    </lineage>
</organism>
<protein>
    <submittedName>
        <fullName evidence="2">Uncharacterized protein</fullName>
    </submittedName>
</protein>
<feature type="non-terminal residue" evidence="2">
    <location>
        <position position="74"/>
    </location>
</feature>
<dbReference type="Proteomes" id="UP001266305">
    <property type="component" value="Unassembled WGS sequence"/>
</dbReference>
<reference evidence="2 3" key="1">
    <citation type="submission" date="2023-05" db="EMBL/GenBank/DDBJ databases">
        <title>B98-5 Cell Line De Novo Hybrid Assembly: An Optical Mapping Approach.</title>
        <authorList>
            <person name="Kananen K."/>
            <person name="Auerbach J.A."/>
            <person name="Kautto E."/>
            <person name="Blachly J.S."/>
        </authorList>
    </citation>
    <scope>NUCLEOTIDE SEQUENCE [LARGE SCALE GENOMIC DNA]</scope>
    <source>
        <strain evidence="2">B95-8</strain>
        <tissue evidence="2">Cell line</tissue>
    </source>
</reference>
<evidence type="ECO:0000256" key="1">
    <source>
        <dbReference type="SAM" id="MobiDB-lite"/>
    </source>
</evidence>
<evidence type="ECO:0000313" key="2">
    <source>
        <dbReference type="EMBL" id="KAK2113582.1"/>
    </source>
</evidence>
<accession>A0ABQ9VW58</accession>
<feature type="region of interest" description="Disordered" evidence="1">
    <location>
        <begin position="1"/>
        <end position="74"/>
    </location>
</feature>
<keyword evidence="3" id="KW-1185">Reference proteome</keyword>
<gene>
    <name evidence="2" type="ORF">P7K49_007848</name>
</gene>
<feature type="compositionally biased region" description="Gly residues" evidence="1">
    <location>
        <begin position="39"/>
        <end position="51"/>
    </location>
</feature>
<dbReference type="EMBL" id="JASSZA010000004">
    <property type="protein sequence ID" value="KAK2113582.1"/>
    <property type="molecule type" value="Genomic_DNA"/>
</dbReference>
<evidence type="ECO:0000313" key="3">
    <source>
        <dbReference type="Proteomes" id="UP001266305"/>
    </source>
</evidence>
<sequence length="74" mass="7416">MDGARPPIRTGGSTARAPFGGGLTAPGPYGRRVLRPAGAGRGRALPGGFGPARGRCQSQAAVSGAREACWAGRR</sequence>
<name>A0ABQ9VW58_SAGOE</name>
<proteinExistence type="predicted"/>